<evidence type="ECO:0000256" key="13">
    <source>
        <dbReference type="ARBA" id="ARBA00023237"/>
    </source>
</evidence>
<keyword evidence="5" id="KW-0410">Iron transport</keyword>
<keyword evidence="7" id="KW-0732">Signal</keyword>
<dbReference type="EMBL" id="CP106753">
    <property type="protein sequence ID" value="UXY16857.1"/>
    <property type="molecule type" value="Genomic_DNA"/>
</dbReference>
<gene>
    <name evidence="18" type="ORF">N8I74_07530</name>
</gene>
<evidence type="ECO:0000256" key="11">
    <source>
        <dbReference type="ARBA" id="ARBA00023136"/>
    </source>
</evidence>
<dbReference type="NCBIfam" id="TIGR01783">
    <property type="entry name" value="TonB-siderophor"/>
    <property type="match status" value="1"/>
</dbReference>
<dbReference type="Pfam" id="PF07715">
    <property type="entry name" value="Plug"/>
    <property type="match status" value="1"/>
</dbReference>
<keyword evidence="8" id="KW-0408">Iron</keyword>
<feature type="domain" description="TonB-dependent receptor-like beta-barrel" evidence="16">
    <location>
        <begin position="259"/>
        <end position="685"/>
    </location>
</feature>
<dbReference type="PANTHER" id="PTHR32552:SF68">
    <property type="entry name" value="FERRICHROME OUTER MEMBRANE TRANSPORTER_PHAGE RECEPTOR"/>
    <property type="match status" value="1"/>
</dbReference>
<evidence type="ECO:0000256" key="4">
    <source>
        <dbReference type="ARBA" id="ARBA00022452"/>
    </source>
</evidence>
<dbReference type="Proteomes" id="UP001061302">
    <property type="component" value="Chromosome"/>
</dbReference>
<dbReference type="InterPro" id="IPR012910">
    <property type="entry name" value="Plug_dom"/>
</dbReference>
<dbReference type="InterPro" id="IPR039426">
    <property type="entry name" value="TonB-dep_rcpt-like"/>
</dbReference>
<evidence type="ECO:0000259" key="17">
    <source>
        <dbReference type="Pfam" id="PF07715"/>
    </source>
</evidence>
<evidence type="ECO:0000256" key="15">
    <source>
        <dbReference type="RuleBase" id="RU003357"/>
    </source>
</evidence>
<dbReference type="SUPFAM" id="SSF56935">
    <property type="entry name" value="Porins"/>
    <property type="match status" value="1"/>
</dbReference>
<dbReference type="Gene3D" id="2.40.170.20">
    <property type="entry name" value="TonB-dependent receptor, beta-barrel domain"/>
    <property type="match status" value="1"/>
</dbReference>
<dbReference type="Gene3D" id="2.170.130.10">
    <property type="entry name" value="TonB-dependent receptor, plug domain"/>
    <property type="match status" value="1"/>
</dbReference>
<organism evidence="18 19">
    <name type="scientific">Chitiniphilus purpureus</name>
    <dbReference type="NCBI Taxonomy" id="2981137"/>
    <lineage>
        <taxon>Bacteria</taxon>
        <taxon>Pseudomonadati</taxon>
        <taxon>Pseudomonadota</taxon>
        <taxon>Betaproteobacteria</taxon>
        <taxon>Neisseriales</taxon>
        <taxon>Chitinibacteraceae</taxon>
        <taxon>Chitiniphilus</taxon>
    </lineage>
</organism>
<comment type="similarity">
    <text evidence="2 14 15">Belongs to the TonB-dependent receptor family.</text>
</comment>
<dbReference type="RefSeq" id="WP_263126266.1">
    <property type="nucleotide sequence ID" value="NZ_CP106753.1"/>
</dbReference>
<evidence type="ECO:0000256" key="8">
    <source>
        <dbReference type="ARBA" id="ARBA00023004"/>
    </source>
</evidence>
<dbReference type="Pfam" id="PF00593">
    <property type="entry name" value="TonB_dep_Rec_b-barrel"/>
    <property type="match status" value="1"/>
</dbReference>
<comment type="subcellular location">
    <subcellularLocation>
        <location evidence="1 14">Cell outer membrane</location>
        <topology evidence="1 14">Multi-pass membrane protein</topology>
    </subcellularLocation>
</comment>
<reference evidence="18" key="1">
    <citation type="submission" date="2022-10" db="EMBL/GenBank/DDBJ databases">
        <title>Chitiniphilus purpureus sp. nov., a novel chitin-degrading bacterium isolated from crawfish pond sediment.</title>
        <authorList>
            <person name="Li K."/>
        </authorList>
    </citation>
    <scope>NUCLEOTIDE SEQUENCE</scope>
    <source>
        <strain evidence="18">CD1</strain>
    </source>
</reference>
<keyword evidence="12 18" id="KW-0675">Receptor</keyword>
<evidence type="ECO:0000256" key="1">
    <source>
        <dbReference type="ARBA" id="ARBA00004571"/>
    </source>
</evidence>
<evidence type="ECO:0000259" key="16">
    <source>
        <dbReference type="Pfam" id="PF00593"/>
    </source>
</evidence>
<dbReference type="InterPro" id="IPR036942">
    <property type="entry name" value="Beta-barrel_TonB_sf"/>
</dbReference>
<keyword evidence="19" id="KW-1185">Reference proteome</keyword>
<name>A0ABY6DR66_9NEIS</name>
<evidence type="ECO:0000256" key="10">
    <source>
        <dbReference type="ARBA" id="ARBA00023077"/>
    </source>
</evidence>
<dbReference type="InterPro" id="IPR010105">
    <property type="entry name" value="TonB_sidphr_rcpt"/>
</dbReference>
<evidence type="ECO:0000313" key="19">
    <source>
        <dbReference type="Proteomes" id="UP001061302"/>
    </source>
</evidence>
<dbReference type="InterPro" id="IPR000531">
    <property type="entry name" value="Beta-barrel_TonB"/>
</dbReference>
<keyword evidence="11 14" id="KW-0472">Membrane</keyword>
<evidence type="ECO:0000256" key="9">
    <source>
        <dbReference type="ARBA" id="ARBA00023065"/>
    </source>
</evidence>
<evidence type="ECO:0000256" key="7">
    <source>
        <dbReference type="ARBA" id="ARBA00022729"/>
    </source>
</evidence>
<evidence type="ECO:0000313" key="18">
    <source>
        <dbReference type="EMBL" id="UXY16857.1"/>
    </source>
</evidence>
<dbReference type="PROSITE" id="PS52016">
    <property type="entry name" value="TONB_DEPENDENT_REC_3"/>
    <property type="match status" value="1"/>
</dbReference>
<dbReference type="CDD" id="cd01347">
    <property type="entry name" value="ligand_gated_channel"/>
    <property type="match status" value="1"/>
</dbReference>
<sequence length="717" mass="78120">MTLFLTHTPIIRLQPRPLAVAVHRACAALVGGGLFALPIAQAQPEPSPATETTLPAVTVVASPVPAADPLVTQIRPAAVGKSRISVQDTPFSISIVDAAQVREAGAKNVQDALLYSAGVYAGRYGFDTRGDWSAVRGLTPSAYLDGLRGAYGFYNNVRPEIYTMERVEVLKGPSSVLYGQSDLGGIVNVVSKRPQKTAAREVELQWGMYDRKQIATDLTGPLNEDQSLLFRLVALKRDSGTQVEHVEDDALVLMPALTWQPNADTKVTLQFTHQQNDSQVSAQFLPAKGTLDPAPLGRIPTDRFVGEPGWDRYDTRKNEIGLFWDQQLAPVWKLSASVRKTHSASETREHYTTVGAVPDDAGNMTRTVHAADRKTDVLASDVRVEGVVNLGPTRHTVAVGIDYQDVLWEEYNYISAATGGGMINVYNPVYGLVNTAALTFSDRPDNKIVQTGIYLMDHIEWGPWLLSTALRRDRARNTVLNIGASDTVVRNSATTWRVGLMYRFANGLAPYISKATAFSPNLGTDGTGSANYLKPTTGEQKEAGVKYLSESGNTSAALAWFDIKQKDRIADGATPGGVEQVGARTDGWELELRHRMGGLELMANYMNLHAVNERTGQPLSSVPDKTASAWAQYRVGAWRVGLGARYVGSVTGNAGNPVVPSVTLYDAMLGYAVGTWDLRLNLQNVADKEYVSWCRGRNQDCGYGERRNAVLTANYRF</sequence>
<keyword evidence="4 14" id="KW-1134">Transmembrane beta strand</keyword>
<keyword evidence="10 15" id="KW-0798">TonB box</keyword>
<keyword evidence="6 14" id="KW-0812">Transmembrane</keyword>
<keyword evidence="13 14" id="KW-0998">Cell outer membrane</keyword>
<evidence type="ECO:0000256" key="14">
    <source>
        <dbReference type="PROSITE-ProRule" id="PRU01360"/>
    </source>
</evidence>
<proteinExistence type="inferred from homology"/>
<evidence type="ECO:0000256" key="2">
    <source>
        <dbReference type="ARBA" id="ARBA00009810"/>
    </source>
</evidence>
<evidence type="ECO:0000256" key="6">
    <source>
        <dbReference type="ARBA" id="ARBA00022692"/>
    </source>
</evidence>
<feature type="domain" description="TonB-dependent receptor plug" evidence="17">
    <location>
        <begin position="86"/>
        <end position="186"/>
    </location>
</feature>
<keyword evidence="3 14" id="KW-0813">Transport</keyword>
<evidence type="ECO:0000256" key="3">
    <source>
        <dbReference type="ARBA" id="ARBA00022448"/>
    </source>
</evidence>
<protein>
    <submittedName>
        <fullName evidence="18">TonB-dependent siderophore receptor</fullName>
    </submittedName>
</protein>
<dbReference type="InterPro" id="IPR037066">
    <property type="entry name" value="Plug_dom_sf"/>
</dbReference>
<dbReference type="PANTHER" id="PTHR32552">
    <property type="entry name" value="FERRICHROME IRON RECEPTOR-RELATED"/>
    <property type="match status" value="1"/>
</dbReference>
<keyword evidence="9" id="KW-0406">Ion transport</keyword>
<evidence type="ECO:0000256" key="5">
    <source>
        <dbReference type="ARBA" id="ARBA00022496"/>
    </source>
</evidence>
<evidence type="ECO:0000256" key="12">
    <source>
        <dbReference type="ARBA" id="ARBA00023170"/>
    </source>
</evidence>
<accession>A0ABY6DR66</accession>